<dbReference type="InterPro" id="IPR051801">
    <property type="entry name" value="GH28_Enzymes"/>
</dbReference>
<accession>A0A5C5YWN2</accession>
<gene>
    <name evidence="2" type="ORF">CA13_05940</name>
</gene>
<dbReference type="EMBL" id="SJPJ01000001">
    <property type="protein sequence ID" value="TWT79196.1"/>
    <property type="molecule type" value="Genomic_DNA"/>
</dbReference>
<dbReference type="OrthoDB" id="2624869at2"/>
<evidence type="ECO:0000313" key="3">
    <source>
        <dbReference type="Proteomes" id="UP000315010"/>
    </source>
</evidence>
<dbReference type="GO" id="GO:0016829">
    <property type="term" value="F:lyase activity"/>
    <property type="evidence" value="ECO:0007669"/>
    <property type="project" value="UniProtKB-KW"/>
</dbReference>
<keyword evidence="2" id="KW-0456">Lyase</keyword>
<dbReference type="InterPro" id="IPR011050">
    <property type="entry name" value="Pectin_lyase_fold/virulence"/>
</dbReference>
<dbReference type="InterPro" id="IPR024535">
    <property type="entry name" value="RHGA/B-epi-like_pectate_lyase"/>
</dbReference>
<dbReference type="PANTHER" id="PTHR31339">
    <property type="entry name" value="PECTIN LYASE-RELATED"/>
    <property type="match status" value="1"/>
</dbReference>
<reference evidence="2 3" key="1">
    <citation type="submission" date="2019-02" db="EMBL/GenBank/DDBJ databases">
        <title>Deep-cultivation of Planctomycetes and their phenomic and genomic characterization uncovers novel biology.</title>
        <authorList>
            <person name="Wiegand S."/>
            <person name="Jogler M."/>
            <person name="Boedeker C."/>
            <person name="Pinto D."/>
            <person name="Vollmers J."/>
            <person name="Rivas-Marin E."/>
            <person name="Kohn T."/>
            <person name="Peeters S.H."/>
            <person name="Heuer A."/>
            <person name="Rast P."/>
            <person name="Oberbeckmann S."/>
            <person name="Bunk B."/>
            <person name="Jeske O."/>
            <person name="Meyerdierks A."/>
            <person name="Storesund J.E."/>
            <person name="Kallscheuer N."/>
            <person name="Luecker S."/>
            <person name="Lage O.M."/>
            <person name="Pohl T."/>
            <person name="Merkel B.J."/>
            <person name="Hornburger P."/>
            <person name="Mueller R.-W."/>
            <person name="Bruemmer F."/>
            <person name="Labrenz M."/>
            <person name="Spormann A.M."/>
            <person name="Op Den Camp H."/>
            <person name="Overmann J."/>
            <person name="Amann R."/>
            <person name="Jetten M.S.M."/>
            <person name="Mascher T."/>
            <person name="Medema M.H."/>
            <person name="Devos D.P."/>
            <person name="Kaster A.-K."/>
            <person name="Ovreas L."/>
            <person name="Rohde M."/>
            <person name="Galperin M.Y."/>
            <person name="Jogler C."/>
        </authorList>
    </citation>
    <scope>NUCLEOTIDE SEQUENCE [LARGE SCALE GENOMIC DNA]</scope>
    <source>
        <strain evidence="2 3">CA13</strain>
    </source>
</reference>
<evidence type="ECO:0000259" key="1">
    <source>
        <dbReference type="Pfam" id="PF12708"/>
    </source>
</evidence>
<dbReference type="AlphaFoldDB" id="A0A5C5YWN2"/>
<dbReference type="SUPFAM" id="SSF51126">
    <property type="entry name" value="Pectin lyase-like"/>
    <property type="match status" value="2"/>
</dbReference>
<keyword evidence="3" id="KW-1185">Reference proteome</keyword>
<sequence>MENAARLGLFVCFIYVLNAPLQAQQQGEVSPGDQLERNDFLDVTKTPYFADPTGHTDATTTIQRAVNDARDHGVACYFPSGTYLISDTISCQQKVTKLNQPRSTDGRTQHYWNQPNRIVLLGSTKGERPILKLSEKAKGFDDPQNPKLAVWVWAQTRDDAPGKMEPMWGKEQPNISFSHVFKGIDIDVRGHSGAIGIRHSGSQGSTLQDVTVHAEGAYAGLSNCCGQGGGTYNIEVIGGRYGITIDRGSRFPLLVACNFRNQTDASVRFADRNQMPTLLVGCCLKTTSDRAIDMTKRSGGAGISLVDCVVEVETGGSVCATRQAENIFLEDVWVSKANAVFKTGKSLPNERPWIRIKRYSSSLADAVRLVNGMKGSGEMLDCALGPGVPDIEQIRDRHIATYPSFEDSDCVNVKDFGAKGDGVTNDRIAFENAIVQSKKVFVPPGKYQLTGTLQLRTDTQLFGVAGGITSIGDHAIQERSNRVSNAGAFMIVTADNPDASPLIAFLSIRGQIAWNSGKGTCMLAPAKMRVSKNGGGRIYGAMARGGPMIISGTAQPLSFYALNVERVGHDPQSTFDGCTHIRIYFFKVEAGTVNRAEHPDANTTCRIIRCSDVRVYCMNGVVRHMKDRPMIEVIDSDDIQISQLQTFSPGDFAHLMETRGEHRFTLPSSKMCSLFIRGNEHVEPAVPVAP</sequence>
<protein>
    <submittedName>
        <fullName evidence="2">Pectate lyase superfamily protein</fullName>
    </submittedName>
</protein>
<dbReference type="Pfam" id="PF12708">
    <property type="entry name" value="Pect-lyase_RHGA_epim"/>
    <property type="match status" value="2"/>
</dbReference>
<dbReference type="Proteomes" id="UP000315010">
    <property type="component" value="Unassembled WGS sequence"/>
</dbReference>
<proteinExistence type="predicted"/>
<dbReference type="InterPro" id="IPR012334">
    <property type="entry name" value="Pectin_lyas_fold"/>
</dbReference>
<evidence type="ECO:0000313" key="2">
    <source>
        <dbReference type="EMBL" id="TWT79196.1"/>
    </source>
</evidence>
<feature type="domain" description="Rhamnogalacturonase A/B/Epimerase-like pectate lyase" evidence="1">
    <location>
        <begin position="48"/>
        <end position="247"/>
    </location>
</feature>
<dbReference type="RefSeq" id="WP_146394467.1">
    <property type="nucleotide sequence ID" value="NZ_SJPJ01000001.1"/>
</dbReference>
<feature type="domain" description="Rhamnogalacturonase A/B/Epimerase-like pectate lyase" evidence="1">
    <location>
        <begin position="411"/>
        <end position="471"/>
    </location>
</feature>
<dbReference type="Gene3D" id="2.160.20.10">
    <property type="entry name" value="Single-stranded right-handed beta-helix, Pectin lyase-like"/>
    <property type="match status" value="2"/>
</dbReference>
<comment type="caution">
    <text evidence="2">The sequence shown here is derived from an EMBL/GenBank/DDBJ whole genome shotgun (WGS) entry which is preliminary data.</text>
</comment>
<name>A0A5C5YWN2_9BACT</name>
<organism evidence="2 3">
    <name type="scientific">Novipirellula herctigrandis</name>
    <dbReference type="NCBI Taxonomy" id="2527986"/>
    <lineage>
        <taxon>Bacteria</taxon>
        <taxon>Pseudomonadati</taxon>
        <taxon>Planctomycetota</taxon>
        <taxon>Planctomycetia</taxon>
        <taxon>Pirellulales</taxon>
        <taxon>Pirellulaceae</taxon>
        <taxon>Novipirellula</taxon>
    </lineage>
</organism>